<feature type="domain" description="Aminotransferase class V" evidence="1">
    <location>
        <begin position="47"/>
        <end position="359"/>
    </location>
</feature>
<dbReference type="SUPFAM" id="SSF53383">
    <property type="entry name" value="PLP-dependent transferases"/>
    <property type="match status" value="1"/>
</dbReference>
<dbReference type="AlphaFoldDB" id="A0A951UU39"/>
<dbReference type="GO" id="GO:0008483">
    <property type="term" value="F:transaminase activity"/>
    <property type="evidence" value="ECO:0007669"/>
    <property type="project" value="UniProtKB-KW"/>
</dbReference>
<sequence length="387" mass="43043">MTYREQFPALKNKTYFNYGGQGPMPQTAMDAIAQAQAHIQHIGPFGNEVNTWISEEIKATKVAIASLLSVPPDTIALTEDVTVGCNIAMWGIDWKVGDHMLLTDCEHPGIIAIAQSISRRFSVEVTTCPIIQTLNAGNPSQIIAQHLRPNTRLVVLSHILWNTGQVLPLDKIAEICRNNQTLLLVDAAQSVGSMPLNLSELGADFYAFTGHKWLCGPGGVGGLYVRPEARESLMPTFIGWRSVICDAQAKPVDWHPDGRRYEVATSNYPLYAGLRDAIAIHDKWGTQEERYQEICRLSEYMQRRLGALPDVKCLRTSPPESGLVSFQLTNPQPQASYKLVQFLESQNLLTRTILDPDCVRACVHYFTLESEIDQLVEEIKKWGIVGG</sequence>
<dbReference type="PANTHER" id="PTHR43586:SF4">
    <property type="entry name" value="ISOPENICILLIN N EPIMERASE"/>
    <property type="match status" value="1"/>
</dbReference>
<dbReference type="InterPro" id="IPR015421">
    <property type="entry name" value="PyrdxlP-dep_Trfase_major"/>
</dbReference>
<dbReference type="Gene3D" id="3.90.1150.10">
    <property type="entry name" value="Aspartate Aminotransferase, domain 1"/>
    <property type="match status" value="1"/>
</dbReference>
<gene>
    <name evidence="2" type="ORF">KME60_17630</name>
</gene>
<dbReference type="Gene3D" id="3.40.640.10">
    <property type="entry name" value="Type I PLP-dependent aspartate aminotransferase-like (Major domain)"/>
    <property type="match status" value="1"/>
</dbReference>
<dbReference type="Pfam" id="PF00266">
    <property type="entry name" value="Aminotran_5"/>
    <property type="match status" value="1"/>
</dbReference>
<keyword evidence="2" id="KW-0808">Transferase</keyword>
<evidence type="ECO:0000259" key="1">
    <source>
        <dbReference type="Pfam" id="PF00266"/>
    </source>
</evidence>
<comment type="caution">
    <text evidence="2">The sequence shown here is derived from an EMBL/GenBank/DDBJ whole genome shotgun (WGS) entry which is preliminary data.</text>
</comment>
<proteinExistence type="predicted"/>
<reference evidence="2" key="2">
    <citation type="journal article" date="2022" name="Microbiol. Resour. Announc.">
        <title>Metagenome Sequencing to Explore Phylogenomics of Terrestrial Cyanobacteria.</title>
        <authorList>
            <person name="Ward R.D."/>
            <person name="Stajich J.E."/>
            <person name="Johansen J.R."/>
            <person name="Huntemann M."/>
            <person name="Clum A."/>
            <person name="Foster B."/>
            <person name="Foster B."/>
            <person name="Roux S."/>
            <person name="Palaniappan K."/>
            <person name="Varghese N."/>
            <person name="Mukherjee S."/>
            <person name="Reddy T.B.K."/>
            <person name="Daum C."/>
            <person name="Copeland A."/>
            <person name="Chen I.A."/>
            <person name="Ivanova N.N."/>
            <person name="Kyrpides N.C."/>
            <person name="Shapiro N."/>
            <person name="Eloe-Fadrosh E.A."/>
            <person name="Pietrasiak N."/>
        </authorList>
    </citation>
    <scope>NUCLEOTIDE SEQUENCE</scope>
    <source>
        <strain evidence="2">GSE-NOS-MK-12-04C</strain>
    </source>
</reference>
<protein>
    <submittedName>
        <fullName evidence="2">Aminotransferase class V-fold PLP-dependent enzyme</fullName>
    </submittedName>
</protein>
<accession>A0A951UU39</accession>
<reference evidence="2" key="1">
    <citation type="submission" date="2021-05" db="EMBL/GenBank/DDBJ databases">
        <authorList>
            <person name="Pietrasiak N."/>
            <person name="Ward R."/>
            <person name="Stajich J.E."/>
            <person name="Kurbessoian T."/>
        </authorList>
    </citation>
    <scope>NUCLEOTIDE SEQUENCE</scope>
    <source>
        <strain evidence="2">GSE-NOS-MK-12-04C</strain>
    </source>
</reference>
<dbReference type="PANTHER" id="PTHR43586">
    <property type="entry name" value="CYSTEINE DESULFURASE"/>
    <property type="match status" value="1"/>
</dbReference>
<dbReference type="InterPro" id="IPR015422">
    <property type="entry name" value="PyrdxlP-dep_Trfase_small"/>
</dbReference>
<evidence type="ECO:0000313" key="2">
    <source>
        <dbReference type="EMBL" id="MBW4669191.1"/>
    </source>
</evidence>
<dbReference type="EMBL" id="JAHHGZ010000018">
    <property type="protein sequence ID" value="MBW4669191.1"/>
    <property type="molecule type" value="Genomic_DNA"/>
</dbReference>
<dbReference type="InterPro" id="IPR015424">
    <property type="entry name" value="PyrdxlP-dep_Trfase"/>
</dbReference>
<organism evidence="2 3">
    <name type="scientific">Cyanomargarita calcarea GSE-NOS-MK-12-04C</name>
    <dbReference type="NCBI Taxonomy" id="2839659"/>
    <lineage>
        <taxon>Bacteria</taxon>
        <taxon>Bacillati</taxon>
        <taxon>Cyanobacteriota</taxon>
        <taxon>Cyanophyceae</taxon>
        <taxon>Nostocales</taxon>
        <taxon>Cyanomargaritaceae</taxon>
        <taxon>Cyanomargarita</taxon>
    </lineage>
</organism>
<evidence type="ECO:0000313" key="3">
    <source>
        <dbReference type="Proteomes" id="UP000729701"/>
    </source>
</evidence>
<name>A0A951UU39_9CYAN</name>
<keyword evidence="2" id="KW-0032">Aminotransferase</keyword>
<dbReference type="InterPro" id="IPR000192">
    <property type="entry name" value="Aminotrans_V_dom"/>
</dbReference>
<dbReference type="Proteomes" id="UP000729701">
    <property type="component" value="Unassembled WGS sequence"/>
</dbReference>